<reference evidence="10 11" key="1">
    <citation type="submission" date="2007-08" db="EMBL/GenBank/DDBJ databases">
        <title>Complete sequence of Thermotoga lettingae TMO.</title>
        <authorList>
            <consortium name="US DOE Joint Genome Institute"/>
            <person name="Copeland A."/>
            <person name="Lucas S."/>
            <person name="Lapidus A."/>
            <person name="Barry K."/>
            <person name="Glavina del Rio T."/>
            <person name="Dalin E."/>
            <person name="Tice H."/>
            <person name="Pitluck S."/>
            <person name="Foster B."/>
            <person name="Bruce D."/>
            <person name="Schmutz J."/>
            <person name="Larimer F."/>
            <person name="Land M."/>
            <person name="Hauser L."/>
            <person name="Kyrpides N."/>
            <person name="Mikhailova N."/>
            <person name="Nelson K."/>
            <person name="Gogarten J.P."/>
            <person name="Noll K."/>
            <person name="Richardson P."/>
        </authorList>
    </citation>
    <scope>NUCLEOTIDE SEQUENCE [LARGE SCALE GENOMIC DNA]</scope>
    <source>
        <strain evidence="11">ATCC BAA-301 / DSM 14385 / NBRC 107922 / TMO</strain>
    </source>
</reference>
<evidence type="ECO:0000256" key="6">
    <source>
        <dbReference type="ARBA" id="ARBA00022989"/>
    </source>
</evidence>
<dbReference type="InterPro" id="IPR001851">
    <property type="entry name" value="ABC_transp_permease"/>
</dbReference>
<sequence length="292" mass="31803" precursor="true">MILNRLILGLSTGSFYSLVALGIVIIYKTTGLMNFAFGNMAMFMAYIAYTFVTIGVGPVWALLFTIPVAALFGFAVEKYTLRPIRNLSHSSMLIITLGILMILEGLVVQIWGTQYKSFPELVTGRPFILRGNFGIVVFRRQDILVFSILIAVSVAIFFILKYTRSGIAIKAVSENENVAQLMGINPSRVFSISWMIGTAVGTVVALLGAPKTYVSPTMMLFYQLQGFTAAVLGGFDSFAGAILGGLTLGVIETFVGGYISNELKTTFSLALIIAVLLIRPQGFFGSREVRRV</sequence>
<name>A8F654_PSELT</name>
<dbReference type="STRING" id="416591.Tlet_1073"/>
<dbReference type="GO" id="GO:0022857">
    <property type="term" value="F:transmembrane transporter activity"/>
    <property type="evidence" value="ECO:0007669"/>
    <property type="project" value="InterPro"/>
</dbReference>
<evidence type="ECO:0000256" key="1">
    <source>
        <dbReference type="ARBA" id="ARBA00004651"/>
    </source>
</evidence>
<feature type="transmembrane region" description="Helical" evidence="9">
    <location>
        <begin position="93"/>
        <end position="112"/>
    </location>
</feature>
<comment type="similarity">
    <text evidence="8">Belongs to the binding-protein-dependent transport system permease family. LivHM subfamily.</text>
</comment>
<evidence type="ECO:0000256" key="5">
    <source>
        <dbReference type="ARBA" id="ARBA00022970"/>
    </source>
</evidence>
<dbReference type="AlphaFoldDB" id="A8F654"/>
<feature type="transmembrane region" description="Helical" evidence="9">
    <location>
        <begin position="189"/>
        <end position="209"/>
    </location>
</feature>
<evidence type="ECO:0000256" key="4">
    <source>
        <dbReference type="ARBA" id="ARBA00022692"/>
    </source>
</evidence>
<dbReference type="PANTHER" id="PTHR11795:SF451">
    <property type="entry name" value="ABC TRANSPORTER PERMEASE PROTEIN"/>
    <property type="match status" value="1"/>
</dbReference>
<dbReference type="Pfam" id="PF02653">
    <property type="entry name" value="BPD_transp_2"/>
    <property type="match status" value="1"/>
</dbReference>
<dbReference type="HOGENOM" id="CLU_039929_1_1_0"/>
<dbReference type="EMBL" id="CP000812">
    <property type="protein sequence ID" value="ABV33638.1"/>
    <property type="molecule type" value="Genomic_DNA"/>
</dbReference>
<evidence type="ECO:0000256" key="8">
    <source>
        <dbReference type="ARBA" id="ARBA00037998"/>
    </source>
</evidence>
<dbReference type="Proteomes" id="UP000002016">
    <property type="component" value="Chromosome"/>
</dbReference>
<organism evidence="10 11">
    <name type="scientific">Pseudothermotoga lettingae (strain ATCC BAA-301 / DSM 14385 / NBRC 107922 / TMO)</name>
    <name type="common">Thermotoga lettingae</name>
    <dbReference type="NCBI Taxonomy" id="416591"/>
    <lineage>
        <taxon>Bacteria</taxon>
        <taxon>Thermotogati</taxon>
        <taxon>Thermotogota</taxon>
        <taxon>Thermotogae</taxon>
        <taxon>Thermotogales</taxon>
        <taxon>Thermotogaceae</taxon>
        <taxon>Pseudothermotoga</taxon>
    </lineage>
</organism>
<accession>A8F654</accession>
<feature type="transmembrane region" description="Helical" evidence="9">
    <location>
        <begin position="6"/>
        <end position="27"/>
    </location>
</feature>
<keyword evidence="3" id="KW-1003">Cell membrane</keyword>
<keyword evidence="11" id="KW-1185">Reference proteome</keyword>
<dbReference type="GO" id="GO:0006865">
    <property type="term" value="P:amino acid transport"/>
    <property type="evidence" value="ECO:0007669"/>
    <property type="project" value="UniProtKB-KW"/>
</dbReference>
<keyword evidence="7 9" id="KW-0472">Membrane</keyword>
<evidence type="ECO:0000256" key="2">
    <source>
        <dbReference type="ARBA" id="ARBA00022448"/>
    </source>
</evidence>
<dbReference type="KEGG" id="tle:Tlet_1073"/>
<feature type="transmembrane region" description="Helical" evidence="9">
    <location>
        <begin position="229"/>
        <end position="255"/>
    </location>
</feature>
<keyword evidence="6 9" id="KW-1133">Transmembrane helix</keyword>
<dbReference type="CDD" id="cd06582">
    <property type="entry name" value="TM_PBP1_LivH_like"/>
    <property type="match status" value="1"/>
</dbReference>
<evidence type="ECO:0000313" key="11">
    <source>
        <dbReference type="Proteomes" id="UP000002016"/>
    </source>
</evidence>
<feature type="transmembrane region" description="Helical" evidence="9">
    <location>
        <begin position="267"/>
        <end position="284"/>
    </location>
</feature>
<keyword evidence="2" id="KW-0813">Transport</keyword>
<evidence type="ECO:0000256" key="9">
    <source>
        <dbReference type="SAM" id="Phobius"/>
    </source>
</evidence>
<feature type="transmembrane region" description="Helical" evidence="9">
    <location>
        <begin position="60"/>
        <end position="81"/>
    </location>
</feature>
<evidence type="ECO:0000256" key="3">
    <source>
        <dbReference type="ARBA" id="ARBA00022475"/>
    </source>
</evidence>
<reference evidence="10 11" key="2">
    <citation type="journal article" date="2009" name="Proc. Natl. Acad. Sci. U.S.A.">
        <title>On the chimeric nature, thermophilic origin, and phylogenetic placement of the Thermotogales.</title>
        <authorList>
            <person name="Zhaxybayeva O."/>
            <person name="Swithers K.S."/>
            <person name="Lapierre P."/>
            <person name="Fournier G.P."/>
            <person name="Bickhart D.M."/>
            <person name="DeBoy R.T."/>
            <person name="Nelson K.E."/>
            <person name="Nesbo C.L."/>
            <person name="Doolittle W.F."/>
            <person name="Gogarten J.P."/>
            <person name="Noll K.M."/>
        </authorList>
    </citation>
    <scope>NUCLEOTIDE SEQUENCE [LARGE SCALE GENOMIC DNA]</scope>
    <source>
        <strain evidence="11">ATCC BAA-301 / DSM 14385 / NBRC 107922 / TMO</strain>
    </source>
</reference>
<comment type="subcellular location">
    <subcellularLocation>
        <location evidence="1">Cell membrane</location>
        <topology evidence="1">Multi-pass membrane protein</topology>
    </subcellularLocation>
</comment>
<dbReference type="OrthoDB" id="9807115at2"/>
<dbReference type="eggNOG" id="COG0559">
    <property type="taxonomic scope" value="Bacteria"/>
</dbReference>
<keyword evidence="4 9" id="KW-0812">Transmembrane</keyword>
<dbReference type="GO" id="GO:0005886">
    <property type="term" value="C:plasma membrane"/>
    <property type="evidence" value="ECO:0007669"/>
    <property type="project" value="UniProtKB-SubCell"/>
</dbReference>
<dbReference type="RefSeq" id="WP_012003119.1">
    <property type="nucleotide sequence ID" value="NC_009828.1"/>
</dbReference>
<gene>
    <name evidence="10" type="ordered locus">Tlet_1073</name>
</gene>
<keyword evidence="5" id="KW-0029">Amino-acid transport</keyword>
<evidence type="ECO:0000313" key="10">
    <source>
        <dbReference type="EMBL" id="ABV33638.1"/>
    </source>
</evidence>
<proteinExistence type="inferred from homology"/>
<protein>
    <submittedName>
        <fullName evidence="10">Inner-membrane translocator</fullName>
    </submittedName>
</protein>
<feature type="transmembrane region" description="Helical" evidence="9">
    <location>
        <begin position="143"/>
        <end position="160"/>
    </location>
</feature>
<evidence type="ECO:0000256" key="7">
    <source>
        <dbReference type="ARBA" id="ARBA00023136"/>
    </source>
</evidence>
<dbReference type="PANTHER" id="PTHR11795">
    <property type="entry name" value="BRANCHED-CHAIN AMINO ACID TRANSPORT SYSTEM PERMEASE PROTEIN LIVH"/>
    <property type="match status" value="1"/>
</dbReference>
<dbReference type="InterPro" id="IPR052157">
    <property type="entry name" value="BCAA_transport_permease"/>
</dbReference>